<protein>
    <submittedName>
        <fullName evidence="3">Uncharacterized protein</fullName>
    </submittedName>
</protein>
<dbReference type="AlphaFoldDB" id="A0A9D7AJU0"/>
<reference evidence="3 5" key="1">
    <citation type="submission" date="2020-11" db="EMBL/GenBank/DDBJ databases">
        <title>Insectihabitans protaetiae gen. nov. sp. nov. and Insectihabitans allomyrinae sp. nov., isolated from larvae of Protaetia brevitarsis seulensis and Allomyrina dichotoma, respectively.</title>
        <authorList>
            <person name="Lee S.D."/>
            <person name="Byeon Y.-S."/>
            <person name="Kim S.-M."/>
            <person name="Yang H.L."/>
            <person name="Kim I.S."/>
        </authorList>
    </citation>
    <scope>NUCLEOTIDE SEQUENCE</scope>
    <source>
        <strain evidence="3">CWB-B4</strain>
        <strain evidence="2 5">CWB-B43</strain>
    </source>
</reference>
<evidence type="ECO:0000313" key="3">
    <source>
        <dbReference type="EMBL" id="MBK5177255.1"/>
    </source>
</evidence>
<dbReference type="Proteomes" id="UP001296969">
    <property type="component" value="Unassembled WGS sequence"/>
</dbReference>
<dbReference type="EMBL" id="JADRCP010000003">
    <property type="protein sequence ID" value="MBK5177255.1"/>
    <property type="molecule type" value="Genomic_DNA"/>
</dbReference>
<evidence type="ECO:0000256" key="1">
    <source>
        <dbReference type="SAM" id="MobiDB-lite"/>
    </source>
</evidence>
<accession>A0A9D7AJU0</accession>
<keyword evidence="5" id="KW-1185">Reference proteome</keyword>
<comment type="caution">
    <text evidence="3">The sequence shown here is derived from an EMBL/GenBank/DDBJ whole genome shotgun (WGS) entry which is preliminary data.</text>
</comment>
<evidence type="ECO:0000313" key="2">
    <source>
        <dbReference type="EMBL" id="MBK5073851.1"/>
    </source>
</evidence>
<evidence type="ECO:0000313" key="5">
    <source>
        <dbReference type="Proteomes" id="UP001296969"/>
    </source>
</evidence>
<proteinExistence type="predicted"/>
<sequence>MQVAEQEALGRAPPAPPRLRTRIQVATRLPSSFIRAYAPALIRSWRSSASPNIHVWRATLSQSSAEFQCS</sequence>
<dbReference type="Proteomes" id="UP000807542">
    <property type="component" value="Unassembled WGS sequence"/>
</dbReference>
<gene>
    <name evidence="3" type="ORF">I2492_13095</name>
    <name evidence="2" type="ORF">I2493_12610</name>
</gene>
<dbReference type="EMBL" id="JADRCQ010000003">
    <property type="protein sequence ID" value="MBK5073851.1"/>
    <property type="molecule type" value="Genomic_DNA"/>
</dbReference>
<feature type="region of interest" description="Disordered" evidence="1">
    <location>
        <begin position="1"/>
        <end position="20"/>
    </location>
</feature>
<name>A0A9D7AJU0_9GAMM</name>
<organism evidence="3 4">
    <name type="scientific">Limnobaculum xujianqingii</name>
    <dbReference type="NCBI Taxonomy" id="2738837"/>
    <lineage>
        <taxon>Bacteria</taxon>
        <taxon>Pseudomonadati</taxon>
        <taxon>Pseudomonadota</taxon>
        <taxon>Gammaproteobacteria</taxon>
        <taxon>Enterobacterales</taxon>
        <taxon>Budviciaceae</taxon>
        <taxon>Limnobaculum</taxon>
    </lineage>
</organism>
<evidence type="ECO:0000313" key="4">
    <source>
        <dbReference type="Proteomes" id="UP000807542"/>
    </source>
</evidence>